<evidence type="ECO:0000313" key="2">
    <source>
        <dbReference type="Proteomes" id="UP000010803"/>
    </source>
</evidence>
<evidence type="ECO:0000313" key="1">
    <source>
        <dbReference type="EMBL" id="AFZ77600.1"/>
    </source>
</evidence>
<dbReference type="Proteomes" id="UP000010803">
    <property type="component" value="Segment"/>
</dbReference>
<protein>
    <submittedName>
        <fullName evidence="1">Thiolase</fullName>
    </submittedName>
</protein>
<dbReference type="GeneID" id="14515707"/>
<dbReference type="EMBL" id="JX866719">
    <property type="protein sequence ID" value="AFZ77600.1"/>
    <property type="molecule type" value="Genomic_DNA"/>
</dbReference>
<organism evidence="1 2">
    <name type="scientific">Klebsiella phage JD001</name>
    <dbReference type="NCBI Taxonomy" id="1236000"/>
    <lineage>
        <taxon>Viruses</taxon>
        <taxon>Duplodnaviria</taxon>
        <taxon>Heunggongvirae</taxon>
        <taxon>Uroviricota</taxon>
        <taxon>Caudoviricetes</taxon>
        <taxon>Jameshumphriesvirinae</taxon>
        <taxon>Jedunavirus</taxon>
        <taxon>Jedunavirus JD001</taxon>
    </lineage>
</organism>
<dbReference type="RefSeq" id="YP_007392867.1">
    <property type="nucleotide sequence ID" value="NC_020204.1"/>
</dbReference>
<sequence>MGMCRCNLCGVESSSAEKHNGQYETLVELILQSGGEKQLVELIRIFSKRFCTGVSTSQGANLLAYERQELYNADVIVLASKKLQQMLNDRVRD</sequence>
<name>L0ASX7_9CAUD</name>
<dbReference type="KEGG" id="vg:14515707"/>
<reference evidence="1 2" key="1">
    <citation type="journal article" date="2012" name="J. Virol.">
        <title>Complete Genome Sequence of Klebsiella pneumoniae Phage JD001.</title>
        <authorList>
            <person name="Cui Z."/>
            <person name="Shen W."/>
            <person name="Wang Z."/>
            <person name="Zhang H."/>
            <person name="Me R."/>
            <person name="Wang Y."/>
            <person name="Zeng L."/>
            <person name="Zhu Y."/>
            <person name="Qin J."/>
            <person name="He P."/>
            <person name="Guo X."/>
        </authorList>
    </citation>
    <scope>NUCLEOTIDE SEQUENCE [LARGE SCALE GENOMIC DNA]</scope>
</reference>
<accession>L0ASX7</accession>
<proteinExistence type="predicted"/>
<keyword evidence="2" id="KW-1185">Reference proteome</keyword>